<dbReference type="Gene3D" id="3.30.720.210">
    <property type="match status" value="1"/>
</dbReference>
<sequence length="153" mass="16913">MNEMVKHFILWVVIAVVLIAVVNSFKLGGSEPNTVPYSDFMTQVNNGNVSEVVLRNDLQTVNAKLKDGQKLNTTIVPTDGSLDKILDKQGVKFTVEPKDNSGLITRLLIDWVPILLFFAVIVYFMRQMQAGAGGRGAMSFGRSRARLQGEDQV</sequence>
<evidence type="ECO:0000313" key="5">
    <source>
        <dbReference type="EMBL" id="GAF85183.1"/>
    </source>
</evidence>
<evidence type="ECO:0000256" key="2">
    <source>
        <dbReference type="ARBA" id="ARBA00022801"/>
    </source>
</evidence>
<dbReference type="GO" id="GO:0008270">
    <property type="term" value="F:zinc ion binding"/>
    <property type="evidence" value="ECO:0007669"/>
    <property type="project" value="InterPro"/>
</dbReference>
<proteinExistence type="predicted"/>
<dbReference type="Pfam" id="PF06480">
    <property type="entry name" value="FtsH_ext"/>
    <property type="match status" value="1"/>
</dbReference>
<keyword evidence="1" id="KW-0645">Protease</keyword>
<dbReference type="EMBL" id="BARS01003672">
    <property type="protein sequence ID" value="GAF85183.1"/>
    <property type="molecule type" value="Genomic_DNA"/>
</dbReference>
<keyword evidence="2" id="KW-0378">Hydrolase</keyword>
<keyword evidence="3" id="KW-1133">Transmembrane helix</keyword>
<organism evidence="5">
    <name type="scientific">marine sediment metagenome</name>
    <dbReference type="NCBI Taxonomy" id="412755"/>
    <lineage>
        <taxon>unclassified sequences</taxon>
        <taxon>metagenomes</taxon>
        <taxon>ecological metagenomes</taxon>
    </lineage>
</organism>
<dbReference type="InterPro" id="IPR011546">
    <property type="entry name" value="Pept_M41_FtsH_extracell"/>
</dbReference>
<protein>
    <recommendedName>
        <fullName evidence="4">Peptidase M41 FtsH extracellular domain-containing protein</fullName>
    </recommendedName>
</protein>
<evidence type="ECO:0000256" key="3">
    <source>
        <dbReference type="SAM" id="Phobius"/>
    </source>
</evidence>
<dbReference type="GO" id="GO:0004222">
    <property type="term" value="F:metalloendopeptidase activity"/>
    <property type="evidence" value="ECO:0007669"/>
    <property type="project" value="InterPro"/>
</dbReference>
<keyword evidence="3" id="KW-0812">Transmembrane</keyword>
<name>X0SVG6_9ZZZZ</name>
<feature type="domain" description="Peptidase M41 FtsH extracellular" evidence="4">
    <location>
        <begin position="9"/>
        <end position="97"/>
    </location>
</feature>
<evidence type="ECO:0000256" key="1">
    <source>
        <dbReference type="ARBA" id="ARBA00022670"/>
    </source>
</evidence>
<comment type="caution">
    <text evidence="5">The sequence shown here is derived from an EMBL/GenBank/DDBJ whole genome shotgun (WGS) entry which is preliminary data.</text>
</comment>
<evidence type="ECO:0000259" key="4">
    <source>
        <dbReference type="Pfam" id="PF06480"/>
    </source>
</evidence>
<gene>
    <name evidence="5" type="ORF">S01H1_07118</name>
</gene>
<feature type="transmembrane region" description="Helical" evidence="3">
    <location>
        <begin position="103"/>
        <end position="125"/>
    </location>
</feature>
<dbReference type="GO" id="GO:0004176">
    <property type="term" value="F:ATP-dependent peptidase activity"/>
    <property type="evidence" value="ECO:0007669"/>
    <property type="project" value="InterPro"/>
</dbReference>
<dbReference type="GO" id="GO:0005524">
    <property type="term" value="F:ATP binding"/>
    <property type="evidence" value="ECO:0007669"/>
    <property type="project" value="InterPro"/>
</dbReference>
<dbReference type="GO" id="GO:0006508">
    <property type="term" value="P:proteolysis"/>
    <property type="evidence" value="ECO:0007669"/>
    <property type="project" value="UniProtKB-KW"/>
</dbReference>
<feature type="non-terminal residue" evidence="5">
    <location>
        <position position="153"/>
    </location>
</feature>
<keyword evidence="3" id="KW-0472">Membrane</keyword>
<dbReference type="GO" id="GO:0016020">
    <property type="term" value="C:membrane"/>
    <property type="evidence" value="ECO:0007669"/>
    <property type="project" value="InterPro"/>
</dbReference>
<accession>X0SVG6</accession>
<dbReference type="AlphaFoldDB" id="X0SVG6"/>
<reference evidence="5" key="1">
    <citation type="journal article" date="2014" name="Front. Microbiol.">
        <title>High frequency of phylogenetically diverse reductive dehalogenase-homologous genes in deep subseafloor sedimentary metagenomes.</title>
        <authorList>
            <person name="Kawai M."/>
            <person name="Futagami T."/>
            <person name="Toyoda A."/>
            <person name="Takaki Y."/>
            <person name="Nishi S."/>
            <person name="Hori S."/>
            <person name="Arai W."/>
            <person name="Tsubouchi T."/>
            <person name="Morono Y."/>
            <person name="Uchiyama I."/>
            <person name="Ito T."/>
            <person name="Fujiyama A."/>
            <person name="Inagaki F."/>
            <person name="Takami H."/>
        </authorList>
    </citation>
    <scope>NUCLEOTIDE SEQUENCE</scope>
    <source>
        <strain evidence="5">Expedition CK06-06</strain>
    </source>
</reference>